<dbReference type="EMBL" id="GL882909">
    <property type="protein sequence ID" value="EGF76133.1"/>
    <property type="molecule type" value="Genomic_DNA"/>
</dbReference>
<gene>
    <name evidence="1" type="ORF">BATDEDRAFT_28789</name>
</gene>
<evidence type="ECO:0008006" key="3">
    <source>
        <dbReference type="Google" id="ProtNLM"/>
    </source>
</evidence>
<sequence length="160" mass="18415">MKHALIVGRTDSVRMEKLIEKAGFESHITPILVNYTNNNELQEKVRHTIKQNGSIDIVVAWIHSNAEEALPIIVEEVSKQRNEWDLFHVLGSSSNLETIKRKTRVPKNCVYHQMQLGFVIKGVHSRWLTHQEISNGVMEAIEARKQVFTVGVVEPWEKRP</sequence>
<proteinExistence type="predicted"/>
<organism evidence="1 2">
    <name type="scientific">Batrachochytrium dendrobatidis (strain JAM81 / FGSC 10211)</name>
    <name type="common">Frog chytrid fungus</name>
    <dbReference type="NCBI Taxonomy" id="684364"/>
    <lineage>
        <taxon>Eukaryota</taxon>
        <taxon>Fungi</taxon>
        <taxon>Fungi incertae sedis</taxon>
        <taxon>Chytridiomycota</taxon>
        <taxon>Chytridiomycota incertae sedis</taxon>
        <taxon>Chytridiomycetes</taxon>
        <taxon>Rhizophydiales</taxon>
        <taxon>Rhizophydiales incertae sedis</taxon>
        <taxon>Batrachochytrium</taxon>
    </lineage>
</organism>
<evidence type="ECO:0000313" key="1">
    <source>
        <dbReference type="EMBL" id="EGF76133.1"/>
    </source>
</evidence>
<protein>
    <recommendedName>
        <fullName evidence="3">Short-chain dehydrogenase</fullName>
    </recommendedName>
</protein>
<reference evidence="1 2" key="1">
    <citation type="submission" date="2009-12" db="EMBL/GenBank/DDBJ databases">
        <title>The draft genome of Batrachochytrium dendrobatidis.</title>
        <authorList>
            <consortium name="US DOE Joint Genome Institute (JGI-PGF)"/>
            <person name="Kuo A."/>
            <person name="Salamov A."/>
            <person name="Schmutz J."/>
            <person name="Lucas S."/>
            <person name="Pitluck S."/>
            <person name="Rosenblum E."/>
            <person name="Stajich J."/>
            <person name="Eisen M."/>
            <person name="Grigoriev I.V."/>
        </authorList>
    </citation>
    <scope>NUCLEOTIDE SEQUENCE [LARGE SCALE GENOMIC DNA]</scope>
    <source>
        <strain evidence="2">JAM81 / FGSC 10211</strain>
    </source>
</reference>
<dbReference type="NCBIfam" id="NF006168">
    <property type="entry name" value="PRK08309.1"/>
    <property type="match status" value="1"/>
</dbReference>
<accession>F4PF53</accession>
<name>F4PF53_BATDJ</name>
<dbReference type="Proteomes" id="UP000007241">
    <property type="component" value="Unassembled WGS sequence"/>
</dbReference>
<dbReference type="STRING" id="684364.F4PF53"/>
<evidence type="ECO:0000313" key="2">
    <source>
        <dbReference type="Proteomes" id="UP000007241"/>
    </source>
</evidence>
<keyword evidence="2" id="KW-1185">Reference proteome</keyword>
<dbReference type="OMA" id="GRWLTHE"/>
<dbReference type="InParanoid" id="F4PF53"/>
<dbReference type="HOGENOM" id="CLU_127498_0_0_1"/>
<dbReference type="AlphaFoldDB" id="F4PF53"/>